<dbReference type="Gene3D" id="3.40.630.30">
    <property type="match status" value="1"/>
</dbReference>
<dbReference type="AlphaFoldDB" id="C5CG87"/>
<dbReference type="RefSeq" id="WP_015868190.1">
    <property type="nucleotide sequence ID" value="NC_012785.1"/>
</dbReference>
<reference evidence="2 3" key="2">
    <citation type="journal article" date="2011" name="J. Bacteriol.">
        <title>Genome Sequence of Kosmotoga olearia Strain TBF 19.5.1, a Thermophilic Bacterium with a Wide Growth Temperature Range, Isolated from the Troll B Oil Platform in the North Sea.</title>
        <authorList>
            <person name="Swithers K.S."/>
            <person name="Dipippo J.L."/>
            <person name="Bruce D.C."/>
            <person name="Detter C."/>
            <person name="Tapia R."/>
            <person name="Han S."/>
            <person name="Goodwin L.A."/>
            <person name="Han J."/>
            <person name="Woyke T."/>
            <person name="Pitluck S."/>
            <person name="Pennacchio L."/>
            <person name="Nolan M."/>
            <person name="Mikhailova N."/>
            <person name="Land M.L."/>
            <person name="Nesbo C.L."/>
            <person name="Gogarten J.P."/>
            <person name="Noll K.M."/>
        </authorList>
    </citation>
    <scope>NUCLEOTIDE SEQUENCE [LARGE SCALE GENOMIC DNA]</scope>
    <source>
        <strain evidence="3">ATCC BAA-1733 / DSM 21960 / TBF 19.5.1</strain>
    </source>
</reference>
<sequence>MLEGKSVRLRAYRKEDVELAWKYINDPEVKSYLVPGIPFPMTLEEEYKWYENLSSSKDTYNFAIERIEDGQYIGGCGINEVNWKNSYAYVGIFLGKPYWSKGYGTEAMKLLLRFIFEEMNLNKVLLNVYSFNERAIRSYEKCGFVVEGRLREQIFRKGKYYDEIIMGILRREFLRTISD</sequence>
<dbReference type="OrthoDB" id="9795206at2"/>
<dbReference type="Pfam" id="PF13302">
    <property type="entry name" value="Acetyltransf_3"/>
    <property type="match status" value="1"/>
</dbReference>
<accession>C5CG87</accession>
<dbReference type="Proteomes" id="UP000002382">
    <property type="component" value="Chromosome"/>
</dbReference>
<dbReference type="SUPFAM" id="SSF55729">
    <property type="entry name" value="Acyl-CoA N-acyltransferases (Nat)"/>
    <property type="match status" value="1"/>
</dbReference>
<dbReference type="GO" id="GO:0016747">
    <property type="term" value="F:acyltransferase activity, transferring groups other than amino-acyl groups"/>
    <property type="evidence" value="ECO:0007669"/>
    <property type="project" value="InterPro"/>
</dbReference>
<gene>
    <name evidence="2" type="ordered locus">Kole_0817</name>
</gene>
<evidence type="ECO:0000313" key="3">
    <source>
        <dbReference type="Proteomes" id="UP000002382"/>
    </source>
</evidence>
<organism evidence="2 3">
    <name type="scientific">Kosmotoga olearia (strain ATCC BAA-1733 / DSM 21960 / TBF 19.5.1)</name>
    <dbReference type="NCBI Taxonomy" id="521045"/>
    <lineage>
        <taxon>Bacteria</taxon>
        <taxon>Thermotogati</taxon>
        <taxon>Thermotogota</taxon>
        <taxon>Thermotogae</taxon>
        <taxon>Kosmotogales</taxon>
        <taxon>Kosmotogaceae</taxon>
        <taxon>Kosmotoga</taxon>
    </lineage>
</organism>
<dbReference type="PANTHER" id="PTHR43415:SF3">
    <property type="entry name" value="GNAT-FAMILY ACETYLTRANSFERASE"/>
    <property type="match status" value="1"/>
</dbReference>
<dbReference type="eggNOG" id="COG1670">
    <property type="taxonomic scope" value="Bacteria"/>
</dbReference>
<name>C5CG87_KOSOT</name>
<protein>
    <submittedName>
        <fullName evidence="2">GCN5-related N-acetyltransferase</fullName>
    </submittedName>
</protein>
<dbReference type="InterPro" id="IPR000182">
    <property type="entry name" value="GNAT_dom"/>
</dbReference>
<evidence type="ECO:0000259" key="1">
    <source>
        <dbReference type="PROSITE" id="PS51186"/>
    </source>
</evidence>
<proteinExistence type="predicted"/>
<dbReference type="PANTHER" id="PTHR43415">
    <property type="entry name" value="SPERMIDINE N(1)-ACETYLTRANSFERASE"/>
    <property type="match status" value="1"/>
</dbReference>
<dbReference type="STRING" id="521045.Kole_0817"/>
<dbReference type="HOGENOM" id="CLU_013985_3_2_0"/>
<feature type="domain" description="N-acetyltransferase" evidence="1">
    <location>
        <begin position="7"/>
        <end position="171"/>
    </location>
</feature>
<dbReference type="KEGG" id="kol:Kole_0817"/>
<dbReference type="InterPro" id="IPR016181">
    <property type="entry name" value="Acyl_CoA_acyltransferase"/>
</dbReference>
<dbReference type="PROSITE" id="PS51186">
    <property type="entry name" value="GNAT"/>
    <property type="match status" value="1"/>
</dbReference>
<keyword evidence="3" id="KW-1185">Reference proteome</keyword>
<evidence type="ECO:0000313" key="2">
    <source>
        <dbReference type="EMBL" id="ACR79528.1"/>
    </source>
</evidence>
<dbReference type="EMBL" id="CP001634">
    <property type="protein sequence ID" value="ACR79528.1"/>
    <property type="molecule type" value="Genomic_DNA"/>
</dbReference>
<reference evidence="2 3" key="1">
    <citation type="submission" date="2009-06" db="EMBL/GenBank/DDBJ databases">
        <title>Complete sequence of Thermotogales bacterium TBF 19.5.1.</title>
        <authorList>
            <consortium name="US DOE Joint Genome Institute"/>
            <person name="Lucas S."/>
            <person name="Copeland A."/>
            <person name="Lapidus A."/>
            <person name="Glavina del Rio T."/>
            <person name="Tice H."/>
            <person name="Bruce D."/>
            <person name="Goodwin L."/>
            <person name="Pitluck S."/>
            <person name="Chertkov O."/>
            <person name="Brettin T."/>
            <person name="Detter J.C."/>
            <person name="Han C."/>
            <person name="Schmutz J."/>
            <person name="Larimer F."/>
            <person name="Land M."/>
            <person name="Hauser L."/>
            <person name="Kyrpides N."/>
            <person name="Ovchinnikova G."/>
            <person name="Noll K."/>
        </authorList>
    </citation>
    <scope>NUCLEOTIDE SEQUENCE [LARGE SCALE GENOMIC DNA]</scope>
    <source>
        <strain evidence="3">ATCC BAA-1733 / DSM 21960 / TBF 19.5.1</strain>
    </source>
</reference>